<dbReference type="SMART" id="SM00028">
    <property type="entry name" value="TPR"/>
    <property type="match status" value="2"/>
</dbReference>
<dbReference type="SUPFAM" id="SSF48452">
    <property type="entry name" value="TPR-like"/>
    <property type="match status" value="1"/>
</dbReference>
<evidence type="ECO:0000256" key="1">
    <source>
        <dbReference type="PROSITE-ProRule" id="PRU00339"/>
    </source>
</evidence>
<dbReference type="Gene3D" id="1.25.40.10">
    <property type="entry name" value="Tetratricopeptide repeat domain"/>
    <property type="match status" value="2"/>
</dbReference>
<gene>
    <name evidence="5" type="ORF">SAMN05421544_11719</name>
</gene>
<dbReference type="Proteomes" id="UP000198517">
    <property type="component" value="Unassembled WGS sequence"/>
</dbReference>
<protein>
    <submittedName>
        <fullName evidence="5">Tetratricopeptide repeat-containing protein</fullName>
    </submittedName>
</protein>
<feature type="compositionally biased region" description="Basic and acidic residues" evidence="3">
    <location>
        <begin position="105"/>
        <end position="114"/>
    </location>
</feature>
<dbReference type="EMBL" id="FNAS01000017">
    <property type="protein sequence ID" value="SDE66436.1"/>
    <property type="molecule type" value="Genomic_DNA"/>
</dbReference>
<dbReference type="Pfam" id="PF13432">
    <property type="entry name" value="TPR_16"/>
    <property type="match status" value="1"/>
</dbReference>
<feature type="region of interest" description="Disordered" evidence="3">
    <location>
        <begin position="79"/>
        <end position="125"/>
    </location>
</feature>
<dbReference type="AlphaFoldDB" id="A0A1G7ESG9"/>
<feature type="signal peptide" evidence="4">
    <location>
        <begin position="1"/>
        <end position="25"/>
    </location>
</feature>
<dbReference type="STRING" id="1071918.SAMN05421544_11719"/>
<reference evidence="5 6" key="1">
    <citation type="submission" date="2016-10" db="EMBL/GenBank/DDBJ databases">
        <authorList>
            <person name="de Groot N.N."/>
        </authorList>
    </citation>
    <scope>NUCLEOTIDE SEQUENCE [LARGE SCALE GENOMIC DNA]</scope>
    <source>
        <strain evidence="5 6">DSM 24015</strain>
    </source>
</reference>
<feature type="compositionally biased region" description="Basic and acidic residues" evidence="3">
    <location>
        <begin position="829"/>
        <end position="838"/>
    </location>
</feature>
<evidence type="ECO:0000313" key="6">
    <source>
        <dbReference type="Proteomes" id="UP000198517"/>
    </source>
</evidence>
<keyword evidence="6" id="KW-1185">Reference proteome</keyword>
<sequence length="838" mass="96315">MKKYDYYLIAVISVLAVGCSAKKNAASSRVMQPFFTYYNTLFNSKDALETETNNRDKTHKDNFYEPYISIFTYEDDARKEKDGGNTQAADFSPEENGGDNAFIPPRRERIKDIDLSPDETPSPRNNKRTVTILQIAEAKALKAIAQHSMLFRGEEKNKEIFNASILLCKSRLYQGKYLQALDALNYIFSHMKNDKRMPLAKIYQAKIYTKMKDYYRADEIFKALESEKLKNKYARTLSIFNAENLLAWGKKEEAADELSAAYALNKNSKLRSRIAFLRGQILLALGKNEEARESFSTAYKKANDFEFEVKSMIEIAKSYKAQSDDYEAAERYLEKIGSKGIYKSRKNEFYYALGLMAKEAGKVKESEAFFQQSLKLKESDPQIRGLVYYEMGERRLKNDDYLGAGVYFDSAVAAMTYQPEKLALQKRAENIKKLSQNYYLIKKNDSILALTKMTDAERKVFFTKYIEKLKAEEAAEEAKMKLAQERNQNAETNSFSNIFGSSQVQDGFMDFGGKSRGFYFANAGTVSKGKANFKQIWGDRSLADNWRYSVKRISSIQDLKDKAMGVTEKKNSRRFEAAYYIEKIPTDVKEIHQLKKDRDTASLGLGLMYESLFADTKMANKTLLDLVRQNPEKEVKLQALYQLFSINYQKNQEVADRAKKIILDEFPYTPYAEFVRNPKRTDFLKSSPEVVNTYTEAYNLYEEEKYDESRTAIDAAMKTYSKDVLIPKFALLKAFVTGKTAGKEVMILQLQQIALNYPNTSEGEKAKEMLNYLKSDLDTPLEAKIKSSNSQIEKKKETQTSPEVYEVDEGDQEVIELENNENNTFKPPRPPDDFKEND</sequence>
<name>A0A1G7ESG9_9FLAO</name>
<feature type="repeat" description="TPR" evidence="1">
    <location>
        <begin position="347"/>
        <end position="380"/>
    </location>
</feature>
<evidence type="ECO:0000256" key="2">
    <source>
        <dbReference type="SAM" id="Coils"/>
    </source>
</evidence>
<dbReference type="PROSITE" id="PS51257">
    <property type="entry name" value="PROKAR_LIPOPROTEIN"/>
    <property type="match status" value="1"/>
</dbReference>
<organism evidence="5 6">
    <name type="scientific">Riemerella columbipharyngis</name>
    <dbReference type="NCBI Taxonomy" id="1071918"/>
    <lineage>
        <taxon>Bacteria</taxon>
        <taxon>Pseudomonadati</taxon>
        <taxon>Bacteroidota</taxon>
        <taxon>Flavobacteriia</taxon>
        <taxon>Flavobacteriales</taxon>
        <taxon>Weeksellaceae</taxon>
        <taxon>Riemerella</taxon>
    </lineage>
</organism>
<feature type="compositionally biased region" description="Acidic residues" evidence="3">
    <location>
        <begin position="805"/>
        <end position="819"/>
    </location>
</feature>
<feature type="region of interest" description="Disordered" evidence="3">
    <location>
        <begin position="787"/>
        <end position="838"/>
    </location>
</feature>
<dbReference type="InterPro" id="IPR019734">
    <property type="entry name" value="TPR_rpt"/>
</dbReference>
<feature type="coiled-coil region" evidence="2">
    <location>
        <begin position="466"/>
        <end position="493"/>
    </location>
</feature>
<dbReference type="RefSeq" id="WP_092737543.1">
    <property type="nucleotide sequence ID" value="NZ_FNAS01000017.1"/>
</dbReference>
<dbReference type="InterPro" id="IPR011990">
    <property type="entry name" value="TPR-like_helical_dom_sf"/>
</dbReference>
<keyword evidence="4" id="KW-0732">Signal</keyword>
<dbReference type="OrthoDB" id="1522549at2"/>
<keyword evidence="1" id="KW-0802">TPR repeat</keyword>
<evidence type="ECO:0000313" key="5">
    <source>
        <dbReference type="EMBL" id="SDE66436.1"/>
    </source>
</evidence>
<feature type="chain" id="PRO_5011455139" evidence="4">
    <location>
        <begin position="26"/>
        <end position="838"/>
    </location>
</feature>
<proteinExistence type="predicted"/>
<evidence type="ECO:0000256" key="4">
    <source>
        <dbReference type="SAM" id="SignalP"/>
    </source>
</evidence>
<evidence type="ECO:0000256" key="3">
    <source>
        <dbReference type="SAM" id="MobiDB-lite"/>
    </source>
</evidence>
<dbReference type="PROSITE" id="PS50005">
    <property type="entry name" value="TPR"/>
    <property type="match status" value="1"/>
</dbReference>
<accession>A0A1G7ESG9</accession>
<keyword evidence="2" id="KW-0175">Coiled coil</keyword>